<name>A0AAD4JLM4_PERFH</name>
<dbReference type="GO" id="GO:0004610">
    <property type="term" value="F:phosphoacetylglucosamine mutase activity"/>
    <property type="evidence" value="ECO:0007669"/>
    <property type="project" value="TreeGrafter"/>
</dbReference>
<sequence>MHHHNILFDKYHPDYFSKVADRDLGCGGKRGEMWLCDWGWDLVVGDVGVDCRDGNWVVMMNGRQFLLLCSSVIVLLSLLMWVVPEANDRSHLRAKNKGIEANEVNYYDQILTSFSKIVSDKLIVDRADGVGGEKLEKIKTRLGYLTIDVHNCGDGVHNEGVGADFLQKEKVVPRSFGIADAGMR</sequence>
<dbReference type="PANTHER" id="PTHR45955:SF1">
    <property type="entry name" value="PHOSPHOACETYLGLUCOSAMINE MUTASE"/>
    <property type="match status" value="1"/>
</dbReference>
<protein>
    <submittedName>
        <fullName evidence="2">Uncharacterized protein</fullName>
    </submittedName>
</protein>
<evidence type="ECO:0000256" key="1">
    <source>
        <dbReference type="SAM" id="Phobius"/>
    </source>
</evidence>
<comment type="caution">
    <text evidence="2">The sequence shown here is derived from an EMBL/GenBank/DDBJ whole genome shotgun (WGS) entry which is preliminary data.</text>
</comment>
<proteinExistence type="predicted"/>
<evidence type="ECO:0000313" key="3">
    <source>
        <dbReference type="Proteomes" id="UP001190926"/>
    </source>
</evidence>
<dbReference type="PANTHER" id="PTHR45955">
    <property type="entry name" value="PHOSPHOACETYLGLUCOSAMINE MUTASE"/>
    <property type="match status" value="1"/>
</dbReference>
<dbReference type="AlphaFoldDB" id="A0AAD4JLM4"/>
<keyword evidence="3" id="KW-1185">Reference proteome</keyword>
<organism evidence="2 3">
    <name type="scientific">Perilla frutescens var. hirtella</name>
    <name type="common">Perilla citriodora</name>
    <name type="synonym">Perilla setoyensis</name>
    <dbReference type="NCBI Taxonomy" id="608512"/>
    <lineage>
        <taxon>Eukaryota</taxon>
        <taxon>Viridiplantae</taxon>
        <taxon>Streptophyta</taxon>
        <taxon>Embryophyta</taxon>
        <taxon>Tracheophyta</taxon>
        <taxon>Spermatophyta</taxon>
        <taxon>Magnoliopsida</taxon>
        <taxon>eudicotyledons</taxon>
        <taxon>Gunneridae</taxon>
        <taxon>Pentapetalae</taxon>
        <taxon>asterids</taxon>
        <taxon>lamiids</taxon>
        <taxon>Lamiales</taxon>
        <taxon>Lamiaceae</taxon>
        <taxon>Nepetoideae</taxon>
        <taxon>Elsholtzieae</taxon>
        <taxon>Perilla</taxon>
    </lineage>
</organism>
<keyword evidence="1" id="KW-1133">Transmembrane helix</keyword>
<dbReference type="GO" id="GO:0006048">
    <property type="term" value="P:UDP-N-acetylglucosamine biosynthetic process"/>
    <property type="evidence" value="ECO:0007669"/>
    <property type="project" value="TreeGrafter"/>
</dbReference>
<gene>
    <name evidence="2" type="ORF">C2S53_002558</name>
</gene>
<dbReference type="Proteomes" id="UP001190926">
    <property type="component" value="Unassembled WGS sequence"/>
</dbReference>
<dbReference type="EMBL" id="SDAM02000026">
    <property type="protein sequence ID" value="KAH6836135.1"/>
    <property type="molecule type" value="Genomic_DNA"/>
</dbReference>
<evidence type="ECO:0000313" key="2">
    <source>
        <dbReference type="EMBL" id="KAH6836135.1"/>
    </source>
</evidence>
<feature type="transmembrane region" description="Helical" evidence="1">
    <location>
        <begin position="65"/>
        <end position="83"/>
    </location>
</feature>
<accession>A0AAD4JLM4</accession>
<keyword evidence="1" id="KW-0472">Membrane</keyword>
<reference evidence="2 3" key="1">
    <citation type="journal article" date="2021" name="Nat. Commun.">
        <title>Incipient diploidization of the medicinal plant Perilla within 10,000 years.</title>
        <authorList>
            <person name="Zhang Y."/>
            <person name="Shen Q."/>
            <person name="Leng L."/>
            <person name="Zhang D."/>
            <person name="Chen S."/>
            <person name="Shi Y."/>
            <person name="Ning Z."/>
            <person name="Chen S."/>
        </authorList>
    </citation>
    <scope>NUCLEOTIDE SEQUENCE [LARGE SCALE GENOMIC DNA]</scope>
    <source>
        <strain evidence="3">cv. PC099</strain>
    </source>
</reference>
<keyword evidence="1" id="KW-0812">Transmembrane</keyword>